<sequence length="542" mass="58428">MQFNFSYAQGVSQIQMAAFEMAGKIWSSYLTDNVTINIAVDVQKDFAGNTIAGAIARTNDYSFSTYANALKNDADPTNTDLQVVSSQTVNGSSFEARYDAIVSNQLVSSQQVGSKLSINSANAKSVGSVGRGIDTKASNVLDGYIVMRDLTGTNTSWSYNFSRQNIVPTTSVDFIGVAVHEIGHVLGFQSSIDRPWVGASNLSSSEYLTALKERVNQASTLDLFRYSNESRVGSKTNIDLSVGGNQYFGIGTNGMSFVGSFDSGVDTTRGGNGFQASHWQSGGIMDAEIQRGQTAKITGLDLIAFDAIGWDIAIGGINKTINFAQLEMEARQIASQKTTQNINSAMAVMFDNSDIYMPKTIANPSLEARSGSWWQELYARTGGWWQEFFARTGGWWQGIKGAFGEEAIFDSLDGDSIEFLQLFDGYATDYGNDIDALTGKAEGAMLVGEESSAIDLGISAASQFVDFGSAQPLLNFQNTVFSILDQQQISQGLEFGAELTKSNVVLGSNKSQTSSISDSSQLLGDSLTPWWLGDSSSLWAVR</sequence>
<gene>
    <name evidence="1" type="ORF">H6G05_11325</name>
</gene>
<organism evidence="1 2">
    <name type="scientific">Phormidium tenue FACHB-1050</name>
    <dbReference type="NCBI Taxonomy" id="2692857"/>
    <lineage>
        <taxon>Bacteria</taxon>
        <taxon>Bacillati</taxon>
        <taxon>Cyanobacteriota</taxon>
        <taxon>Cyanophyceae</taxon>
        <taxon>Oscillatoriophycideae</taxon>
        <taxon>Oscillatoriales</taxon>
        <taxon>Oscillatoriaceae</taxon>
        <taxon>Phormidium</taxon>
    </lineage>
</organism>
<dbReference type="RefSeq" id="WP_190578275.1">
    <property type="nucleotide sequence ID" value="NZ_CAWPQU010000007.1"/>
</dbReference>
<proteinExistence type="predicted"/>
<evidence type="ECO:0000313" key="2">
    <source>
        <dbReference type="Proteomes" id="UP000618445"/>
    </source>
</evidence>
<keyword evidence="2" id="KW-1185">Reference proteome</keyword>
<comment type="caution">
    <text evidence="1">The sequence shown here is derived from an EMBL/GenBank/DDBJ whole genome shotgun (WGS) entry which is preliminary data.</text>
</comment>
<dbReference type="EMBL" id="JACJQY010000015">
    <property type="protein sequence ID" value="MBD2317432.1"/>
    <property type="molecule type" value="Genomic_DNA"/>
</dbReference>
<name>A0ABR8CCN0_9CYAN</name>
<dbReference type="SUPFAM" id="SSF55486">
    <property type="entry name" value="Metalloproteases ('zincins'), catalytic domain"/>
    <property type="match status" value="1"/>
</dbReference>
<evidence type="ECO:0000313" key="1">
    <source>
        <dbReference type="EMBL" id="MBD2317432.1"/>
    </source>
</evidence>
<accession>A0ABR8CCN0</accession>
<dbReference type="Proteomes" id="UP000618445">
    <property type="component" value="Unassembled WGS sequence"/>
</dbReference>
<dbReference type="NCBIfam" id="NF038122">
    <property type="entry name" value="metallo_LGF"/>
    <property type="match status" value="1"/>
</dbReference>
<protein>
    <submittedName>
        <fullName evidence="1">Uncharacterized protein</fullName>
    </submittedName>
</protein>
<reference evidence="1 2" key="1">
    <citation type="journal article" date="2020" name="ISME J.">
        <title>Comparative genomics reveals insights into cyanobacterial evolution and habitat adaptation.</title>
        <authorList>
            <person name="Chen M.Y."/>
            <person name="Teng W.K."/>
            <person name="Zhao L."/>
            <person name="Hu C.X."/>
            <person name="Zhou Y.K."/>
            <person name="Han B.P."/>
            <person name="Song L.R."/>
            <person name="Shu W.S."/>
        </authorList>
    </citation>
    <scope>NUCLEOTIDE SEQUENCE [LARGE SCALE GENOMIC DNA]</scope>
    <source>
        <strain evidence="1 2">FACHB-1050</strain>
    </source>
</reference>